<proteinExistence type="predicted"/>
<evidence type="ECO:0000313" key="1">
    <source>
        <dbReference type="EMBL" id="KIJ35106.1"/>
    </source>
</evidence>
<reference evidence="1 2" key="1">
    <citation type="submission" date="2014-06" db="EMBL/GenBank/DDBJ databases">
        <title>Evolutionary Origins and Diversification of the Mycorrhizal Mutualists.</title>
        <authorList>
            <consortium name="DOE Joint Genome Institute"/>
            <consortium name="Mycorrhizal Genomics Consortium"/>
            <person name="Kohler A."/>
            <person name="Kuo A."/>
            <person name="Nagy L.G."/>
            <person name="Floudas D."/>
            <person name="Copeland A."/>
            <person name="Barry K.W."/>
            <person name="Cichocki N."/>
            <person name="Veneault-Fourrey C."/>
            <person name="LaButti K."/>
            <person name="Lindquist E.A."/>
            <person name="Lipzen A."/>
            <person name="Lundell T."/>
            <person name="Morin E."/>
            <person name="Murat C."/>
            <person name="Riley R."/>
            <person name="Ohm R."/>
            <person name="Sun H."/>
            <person name="Tunlid A."/>
            <person name="Henrissat B."/>
            <person name="Grigoriev I.V."/>
            <person name="Hibbett D.S."/>
            <person name="Martin F."/>
        </authorList>
    </citation>
    <scope>NUCLEOTIDE SEQUENCE [LARGE SCALE GENOMIC DNA]</scope>
    <source>
        <strain evidence="1 2">SS14</strain>
    </source>
</reference>
<dbReference type="Proteomes" id="UP000054279">
    <property type="component" value="Unassembled WGS sequence"/>
</dbReference>
<organism evidence="1 2">
    <name type="scientific">Sphaerobolus stellatus (strain SS14)</name>
    <dbReference type="NCBI Taxonomy" id="990650"/>
    <lineage>
        <taxon>Eukaryota</taxon>
        <taxon>Fungi</taxon>
        <taxon>Dikarya</taxon>
        <taxon>Basidiomycota</taxon>
        <taxon>Agaricomycotina</taxon>
        <taxon>Agaricomycetes</taxon>
        <taxon>Phallomycetidae</taxon>
        <taxon>Geastrales</taxon>
        <taxon>Sphaerobolaceae</taxon>
        <taxon>Sphaerobolus</taxon>
    </lineage>
</organism>
<name>A0A0C9VCM8_SPHS4</name>
<gene>
    <name evidence="1" type="ORF">M422DRAFT_262662</name>
</gene>
<protein>
    <submittedName>
        <fullName evidence="1">Uncharacterized protein</fullName>
    </submittedName>
</protein>
<accession>A0A0C9VCM8</accession>
<keyword evidence="2" id="KW-1185">Reference proteome</keyword>
<evidence type="ECO:0000313" key="2">
    <source>
        <dbReference type="Proteomes" id="UP000054279"/>
    </source>
</evidence>
<dbReference type="EMBL" id="KN837192">
    <property type="protein sequence ID" value="KIJ35106.1"/>
    <property type="molecule type" value="Genomic_DNA"/>
</dbReference>
<dbReference type="AlphaFoldDB" id="A0A0C9VCM8"/>
<sequence length="256" mass="28931">MRSVVAGSPLLEYLSFDSIDTYTAEQKASWRKTLLNSPWPLLRTFQIFGLRGIDLAALALEPPYSSSLMEEFIRRHRSLETLSIPYADEVPRLKTLDVSSLALEYVVNMVGIEASCGLTALGTGEELSQVPNAVQNVLNLIGLKFALPMPYFVTGVIEKPQVIPLEPLLVELKKLRSLKYFSLHCWEYEYFPQNGLAFAFRNLAERTTIEYLRISDSTLPSGEEVGWDSTAPLLLNLVRNWVIVYHVDVFIRVMKG</sequence>
<dbReference type="HOGENOM" id="CLU_1086526_0_0_1"/>